<dbReference type="EMBL" id="CDMG01000009">
    <property type="protein sequence ID" value="CRF53119.1"/>
    <property type="molecule type" value="Genomic_DNA"/>
</dbReference>
<dbReference type="Proteomes" id="UP000043437">
    <property type="component" value="Unassembled WGS sequence"/>
</dbReference>
<reference evidence="3" key="1">
    <citation type="submission" date="2014-12" db="EMBL/GenBank/DDBJ databases">
        <authorList>
            <person name="Jaenicke S."/>
        </authorList>
    </citation>
    <scope>NUCLEOTIDE SEQUENCE [LARGE SCALE GENOMIC DNA]</scope>
</reference>
<dbReference type="AlphaFoldDB" id="A0A0K2Y5J7"/>
<protein>
    <submittedName>
        <fullName evidence="2">Chaperone protein DnaK</fullName>
    </submittedName>
</protein>
<evidence type="ECO:0000313" key="3">
    <source>
        <dbReference type="Proteomes" id="UP000043437"/>
    </source>
</evidence>
<dbReference type="RefSeq" id="WP_162200579.1">
    <property type="nucleotide sequence ID" value="NZ_BSCV01000023.1"/>
</dbReference>
<feature type="region of interest" description="Disordered" evidence="1">
    <location>
        <begin position="23"/>
        <end position="52"/>
    </location>
</feature>
<proteinExistence type="predicted"/>
<feature type="compositionally biased region" description="Polar residues" evidence="1">
    <location>
        <begin position="26"/>
        <end position="37"/>
    </location>
</feature>
<accession>A0A0K2Y5J7</accession>
<evidence type="ECO:0000313" key="2">
    <source>
        <dbReference type="EMBL" id="CRF53119.1"/>
    </source>
</evidence>
<name>A0A0K2Y5J7_9HELI</name>
<organism evidence="2 3">
    <name type="scientific">Helicobacter ailurogastricus</name>
    <dbReference type="NCBI Taxonomy" id="1578720"/>
    <lineage>
        <taxon>Bacteria</taxon>
        <taxon>Pseudomonadati</taxon>
        <taxon>Campylobacterota</taxon>
        <taxon>Epsilonproteobacteria</taxon>
        <taxon>Campylobacterales</taxon>
        <taxon>Helicobacteraceae</taxon>
        <taxon>Helicobacter</taxon>
    </lineage>
</organism>
<gene>
    <name evidence="2" type="ORF">HAL07_15840</name>
</gene>
<evidence type="ECO:0000256" key="1">
    <source>
        <dbReference type="SAM" id="MobiDB-lite"/>
    </source>
</evidence>
<dbReference type="GeneID" id="82132539"/>
<sequence length="52" mass="5976">MKNLEEHKANLEPSEVEKIQKALSDLESTLKNENANKTSKEAHKPPRKKTMM</sequence>